<dbReference type="SUPFAM" id="SSF69318">
    <property type="entry name" value="Integrin alpha N-terminal domain"/>
    <property type="match status" value="1"/>
</dbReference>
<dbReference type="InterPro" id="IPR013517">
    <property type="entry name" value="FG-GAP"/>
</dbReference>
<comment type="similarity">
    <text evidence="1">Belongs to the N-acetylmuramoyl-L-alanine amidase 2 family.</text>
</comment>
<dbReference type="Pfam" id="PF01510">
    <property type="entry name" value="Amidase_2"/>
    <property type="match status" value="1"/>
</dbReference>
<dbReference type="InterPro" id="IPR028994">
    <property type="entry name" value="Integrin_alpha_N"/>
</dbReference>
<reference evidence="8" key="1">
    <citation type="journal article" date="2023" name="Int. J. Syst. Evol. Microbiol.">
        <title>Streptomyces meridianus sp. nov. isolated from brackish water of the Tagus estuary in Alcochete, Portugal.</title>
        <authorList>
            <person name="Santos J.D.N."/>
            <person name="Klimek D."/>
            <person name="Calusinska M."/>
            <person name="Lobo Da Cunha A."/>
            <person name="Catita J."/>
            <person name="Goncalves H."/>
            <person name="Gonzalez I."/>
            <person name="Reyes F."/>
            <person name="Lage O.M."/>
        </authorList>
    </citation>
    <scope>NUCLEOTIDE SEQUENCE</scope>
    <source>
        <strain evidence="8">MTZ3.1</strain>
    </source>
</reference>
<proteinExistence type="inferred from homology"/>
<keyword evidence="3" id="KW-0677">Repeat</keyword>
<evidence type="ECO:0000256" key="1">
    <source>
        <dbReference type="ARBA" id="ARBA00007553"/>
    </source>
</evidence>
<feature type="domain" description="Peptidoglycan recognition protein family" evidence="7">
    <location>
        <begin position="258"/>
        <end position="408"/>
    </location>
</feature>
<dbReference type="InterPro" id="IPR036505">
    <property type="entry name" value="Amidase/PGRP_sf"/>
</dbReference>
<dbReference type="PANTHER" id="PTHR11022">
    <property type="entry name" value="PEPTIDOGLYCAN RECOGNITION PROTEIN"/>
    <property type="match status" value="1"/>
</dbReference>
<evidence type="ECO:0000313" key="9">
    <source>
        <dbReference type="Proteomes" id="UP001167160"/>
    </source>
</evidence>
<feature type="domain" description="N-acetylmuramoyl-L-alanine amidase" evidence="6">
    <location>
        <begin position="271"/>
        <end position="436"/>
    </location>
</feature>
<feature type="region of interest" description="Disordered" evidence="5">
    <location>
        <begin position="195"/>
        <end position="258"/>
    </location>
</feature>
<evidence type="ECO:0000259" key="7">
    <source>
        <dbReference type="SMART" id="SM00701"/>
    </source>
</evidence>
<accession>A0ABT0X5W7</accession>
<keyword evidence="2" id="KW-0732">Signal</keyword>
<dbReference type="RefSeq" id="WP_251413454.1">
    <property type="nucleotide sequence ID" value="NZ_JAMQGM010000023.1"/>
</dbReference>
<evidence type="ECO:0000313" key="8">
    <source>
        <dbReference type="EMBL" id="MCM2577927.1"/>
    </source>
</evidence>
<dbReference type="PROSITE" id="PS51470">
    <property type="entry name" value="FG_GAP"/>
    <property type="match status" value="1"/>
</dbReference>
<gene>
    <name evidence="8" type="ORF">M1E25_11255</name>
</gene>
<evidence type="ECO:0000259" key="6">
    <source>
        <dbReference type="SMART" id="SM00644"/>
    </source>
</evidence>
<dbReference type="EMBL" id="JAMQGM010000023">
    <property type="protein sequence ID" value="MCM2577927.1"/>
    <property type="molecule type" value="Genomic_DNA"/>
</dbReference>
<dbReference type="InterPro" id="IPR006619">
    <property type="entry name" value="PGRP_domain_met/bac"/>
</dbReference>
<dbReference type="InterPro" id="IPR013519">
    <property type="entry name" value="Int_alpha_beta-p"/>
</dbReference>
<dbReference type="SMART" id="SM00701">
    <property type="entry name" value="PGRP"/>
    <property type="match status" value="1"/>
</dbReference>
<protein>
    <submittedName>
        <fullName evidence="8">FG-GAP-like repeat-containing protein</fullName>
    </submittedName>
</protein>
<dbReference type="SUPFAM" id="SSF55846">
    <property type="entry name" value="N-acetylmuramoyl-L-alanine amidase-like"/>
    <property type="match status" value="1"/>
</dbReference>
<dbReference type="CDD" id="cd06583">
    <property type="entry name" value="PGRP"/>
    <property type="match status" value="1"/>
</dbReference>
<sequence length="896" mass="90600">MSPRSTHAYRPLSLKRRTWLTLGAVVLGGAGAVTVAVAAQPDGRGTEARPAKVRSLPLEGTGSTKRQLPRTETELFSMLGVSWQGATKRLHGTAEIRTHNTETGEWTGWRELDLDQHLPDRVSKNMRGVSDPLWVGPSDAVQARVAAADGSTSGLPKGLRLDLVDPGVTAREARTASRNHLATGALPGGSFEAAPVAATSETPTATPGDTTTPAPTASAAPTDTATATPSETVTSSPSETASPTPTVPPAPPSTVTRPPIVSRAQWGADESRVDDPPEYIEAVKAVFVHHTVGTNNYSCADSPALARGIFEYHVETNGWNDLGYNFLVDKCGTVFEGRAGGVDLPVKGAHTYGFNSDSAGIAVLGDFQSGAGKPTRQALEAVARVAAWKLGQYGGDPSGEVTLTAAGDTGVWNTGDQATLKTVSGHRDGFATECPGDNLYAKLPEIRRFASSKAVNAAAATADVDRNGIDDLVAGTPSVSNGAGALSVVPGGTDGPVAAATRVLTQNSPGVPGGSESGDGFGADTAWGDLDNDGYADLVVGAPGENLSTSTDTGMVTVLRGPGLDTGSFYEIPGHTGGEKLGSSVATGDFNSDGHADVFAVAPGKPGRWWSFDGKSAAATSGYLGSGAYIGAVSSADSATGDFDRDGYTDVVVNFRDPDGTGRVLVLKGSATGLKRVGILGVKGGRSVAVGDIDADGYADAVVGQPYTAESDAHSGGQVTALYGSSAGLTTTGRTTIHQSTSGVPGAAEAGDAMGMSVSVGDFDLDGYADVLAGLPREDLTRSGTSRTDAGAALLMRGTASGLTGTGAQAFNQDTSGIPGASESGDRLGSAVVLHDLSGWSRADLAIGADGENAGDGTVLQLDSGSSGVSVSGAVYYNPDDVSTPTGAALGGVLLP</sequence>
<name>A0ABT0X5W7_9ACTN</name>
<dbReference type="PANTHER" id="PTHR11022:SF41">
    <property type="entry name" value="PEPTIDOGLYCAN-RECOGNITION PROTEIN LC-RELATED"/>
    <property type="match status" value="1"/>
</dbReference>
<keyword evidence="4" id="KW-0325">Glycoprotein</keyword>
<organism evidence="8 9">
    <name type="scientific">Streptomyces meridianus</name>
    <dbReference type="NCBI Taxonomy" id="2938945"/>
    <lineage>
        <taxon>Bacteria</taxon>
        <taxon>Bacillati</taxon>
        <taxon>Actinomycetota</taxon>
        <taxon>Actinomycetes</taxon>
        <taxon>Kitasatosporales</taxon>
        <taxon>Streptomycetaceae</taxon>
        <taxon>Streptomyces</taxon>
    </lineage>
</organism>
<feature type="compositionally biased region" description="Low complexity" evidence="5">
    <location>
        <begin position="199"/>
        <end position="244"/>
    </location>
</feature>
<dbReference type="SMART" id="SM00191">
    <property type="entry name" value="Int_alpha"/>
    <property type="match status" value="6"/>
</dbReference>
<dbReference type="SMART" id="SM00644">
    <property type="entry name" value="Ami_2"/>
    <property type="match status" value="1"/>
</dbReference>
<evidence type="ECO:0000256" key="2">
    <source>
        <dbReference type="ARBA" id="ARBA00022729"/>
    </source>
</evidence>
<dbReference type="InterPro" id="IPR002502">
    <property type="entry name" value="Amidase_domain"/>
</dbReference>
<dbReference type="Gene3D" id="2.130.10.130">
    <property type="entry name" value="Integrin alpha, N-terminal"/>
    <property type="match status" value="3"/>
</dbReference>
<dbReference type="Pfam" id="PF13517">
    <property type="entry name" value="FG-GAP_3"/>
    <property type="match status" value="1"/>
</dbReference>
<evidence type="ECO:0000256" key="5">
    <source>
        <dbReference type="SAM" id="MobiDB-lite"/>
    </source>
</evidence>
<dbReference type="Pfam" id="PF01839">
    <property type="entry name" value="FG-GAP"/>
    <property type="match status" value="3"/>
</dbReference>
<comment type="caution">
    <text evidence="8">The sequence shown here is derived from an EMBL/GenBank/DDBJ whole genome shotgun (WGS) entry which is preliminary data.</text>
</comment>
<dbReference type="Gene3D" id="3.40.80.10">
    <property type="entry name" value="Peptidoglycan recognition protein-like"/>
    <property type="match status" value="1"/>
</dbReference>
<dbReference type="InterPro" id="IPR015510">
    <property type="entry name" value="PGRP"/>
</dbReference>
<keyword evidence="9" id="KW-1185">Reference proteome</keyword>
<evidence type="ECO:0000256" key="4">
    <source>
        <dbReference type="ARBA" id="ARBA00023180"/>
    </source>
</evidence>
<dbReference type="Proteomes" id="UP001167160">
    <property type="component" value="Unassembled WGS sequence"/>
</dbReference>
<evidence type="ECO:0000256" key="3">
    <source>
        <dbReference type="ARBA" id="ARBA00022737"/>
    </source>
</evidence>